<dbReference type="OrthoDB" id="1150409at2"/>
<protein>
    <recommendedName>
        <fullName evidence="1">HTH cro/C1-type domain-containing protein</fullName>
    </recommendedName>
</protein>
<dbReference type="AlphaFoldDB" id="A0A1P8Q4K9"/>
<dbReference type="STRING" id="1847728.BTM29_09655"/>
<evidence type="ECO:0000259" key="1">
    <source>
        <dbReference type="PROSITE" id="PS50943"/>
    </source>
</evidence>
<dbReference type="GO" id="GO:0003677">
    <property type="term" value="F:DNA binding"/>
    <property type="evidence" value="ECO:0007669"/>
    <property type="project" value="InterPro"/>
</dbReference>
<dbReference type="InterPro" id="IPR001387">
    <property type="entry name" value="Cro/C1-type_HTH"/>
</dbReference>
<gene>
    <name evidence="2" type="ORF">BTM29_09655</name>
</gene>
<dbReference type="Pfam" id="PF01381">
    <property type="entry name" value="HTH_3"/>
    <property type="match status" value="1"/>
</dbReference>
<accession>A0A1P8Q4K9</accession>
<reference evidence="3" key="1">
    <citation type="submission" date="2016-12" db="EMBL/GenBank/DDBJ databases">
        <authorList>
            <person name="Jung M.Y."/>
            <person name="Lee S.H."/>
        </authorList>
    </citation>
    <scope>NUCLEOTIDE SEQUENCE [LARGE SCALE GENOMIC DNA]</scope>
    <source>
        <strain evidence="3">WiKim39</strain>
    </source>
</reference>
<name>A0A1P8Q4K9_9LACO</name>
<dbReference type="InterPro" id="IPR053163">
    <property type="entry name" value="HTH-type_regulator_Rgg"/>
</dbReference>
<dbReference type="PANTHER" id="PTHR37038">
    <property type="entry name" value="TRANSCRIPTIONAL REGULATOR-RELATED"/>
    <property type="match status" value="1"/>
</dbReference>
<dbReference type="PROSITE" id="PS50943">
    <property type="entry name" value="HTH_CROC1"/>
    <property type="match status" value="1"/>
</dbReference>
<sequence>MLLGKVIQTQRKKLNLSQTELADGICTQAIISKIENQNISPSISVLISICQKLNLTLDNVFSEFSSLPSSNLFLDKFQVMDNAIQNKKMEIVKSTISTIKEDPLPSLEKAHLHFISALIAKDEQNNDEAIFQLNYSLELLQNHKTFWGTIIYAELGLIYMNKNQITKTDYYYDLAFSNIENLTIKSSTEFYYYRLMITQMATRYTNNKDFIRSNTLIQLGLHKFNEFFTGEFTDTLYFLAAKNTLNTLPIDYNRLSHSLTTSIAFAEYNSNQALLKDIKNLMSEHNINELKIKP</sequence>
<dbReference type="Gene3D" id="1.25.40.10">
    <property type="entry name" value="Tetratricopeptide repeat domain"/>
    <property type="match status" value="1"/>
</dbReference>
<evidence type="ECO:0000313" key="2">
    <source>
        <dbReference type="EMBL" id="APX72798.1"/>
    </source>
</evidence>
<keyword evidence="3" id="KW-1185">Reference proteome</keyword>
<dbReference type="InterPro" id="IPR010982">
    <property type="entry name" value="Lambda_DNA-bd_dom_sf"/>
</dbReference>
<feature type="domain" description="HTH cro/C1-type" evidence="1">
    <location>
        <begin position="7"/>
        <end position="60"/>
    </location>
</feature>
<dbReference type="Proteomes" id="UP000187499">
    <property type="component" value="Chromosome"/>
</dbReference>
<organism evidence="2 3">
    <name type="scientific">Companilactobacillus allii</name>
    <dbReference type="NCBI Taxonomy" id="1847728"/>
    <lineage>
        <taxon>Bacteria</taxon>
        <taxon>Bacillati</taxon>
        <taxon>Bacillota</taxon>
        <taxon>Bacilli</taxon>
        <taxon>Lactobacillales</taxon>
        <taxon>Lactobacillaceae</taxon>
        <taxon>Companilactobacillus</taxon>
    </lineage>
</organism>
<dbReference type="EMBL" id="CP019323">
    <property type="protein sequence ID" value="APX72798.1"/>
    <property type="molecule type" value="Genomic_DNA"/>
</dbReference>
<dbReference type="SMART" id="SM00530">
    <property type="entry name" value="HTH_XRE"/>
    <property type="match status" value="1"/>
</dbReference>
<dbReference type="CDD" id="cd00093">
    <property type="entry name" value="HTH_XRE"/>
    <property type="match status" value="1"/>
</dbReference>
<dbReference type="InterPro" id="IPR011990">
    <property type="entry name" value="TPR-like_helical_dom_sf"/>
</dbReference>
<dbReference type="SUPFAM" id="SSF47413">
    <property type="entry name" value="lambda repressor-like DNA-binding domains"/>
    <property type="match status" value="1"/>
</dbReference>
<proteinExistence type="predicted"/>
<evidence type="ECO:0000313" key="3">
    <source>
        <dbReference type="Proteomes" id="UP000187499"/>
    </source>
</evidence>
<dbReference type="KEGG" id="lalw:BTM29_09655"/>
<dbReference type="RefSeq" id="WP_076616758.1">
    <property type="nucleotide sequence ID" value="NZ_CP019323.1"/>
</dbReference>